<evidence type="ECO:0000313" key="2">
    <source>
        <dbReference type="Proteomes" id="UP000595197"/>
    </source>
</evidence>
<dbReference type="Pfam" id="PF07310">
    <property type="entry name" value="PAS_5"/>
    <property type="match status" value="1"/>
</dbReference>
<protein>
    <submittedName>
        <fullName evidence="1">PAS domain-containing protein</fullName>
    </submittedName>
</protein>
<gene>
    <name evidence="1" type="ORF">IGS68_08080</name>
</gene>
<evidence type="ECO:0000313" key="1">
    <source>
        <dbReference type="EMBL" id="QQP91155.1"/>
    </source>
</evidence>
<organism evidence="1 2">
    <name type="scientific">Skermanella cutis</name>
    <dbReference type="NCBI Taxonomy" id="2775420"/>
    <lineage>
        <taxon>Bacteria</taxon>
        <taxon>Pseudomonadati</taxon>
        <taxon>Pseudomonadota</taxon>
        <taxon>Alphaproteobacteria</taxon>
        <taxon>Rhodospirillales</taxon>
        <taxon>Azospirillaceae</taxon>
        <taxon>Skermanella</taxon>
    </lineage>
</organism>
<dbReference type="Proteomes" id="UP000595197">
    <property type="component" value="Chromosome"/>
</dbReference>
<dbReference type="EMBL" id="CP067420">
    <property type="protein sequence ID" value="QQP91155.1"/>
    <property type="molecule type" value="Genomic_DNA"/>
</dbReference>
<keyword evidence="2" id="KW-1185">Reference proteome</keyword>
<accession>A0ABX7BC49</accession>
<proteinExistence type="predicted"/>
<name>A0ABX7BC49_9PROT</name>
<sequence>MNPSTSIEQSRQDGVFLSGWRLPRQANVSLKRLHGYWLSRCPSGMALPRRRDIDPADFPAPLQNILLLNVHDGEPWFTHRVAGAKLSWLQRRPMTGQPLGAGLPESQRLSAVARAREVALAQEPRYRSGDLGWCGRDYLNFEELLLPLAGPDGSTAMILGILMVLDPHGREC</sequence>
<dbReference type="InterPro" id="IPR009922">
    <property type="entry name" value="DUF1457"/>
</dbReference>
<dbReference type="RefSeq" id="WP_201078774.1">
    <property type="nucleotide sequence ID" value="NZ_CP067420.1"/>
</dbReference>
<reference evidence="1" key="1">
    <citation type="submission" date="2021-02" db="EMBL/GenBank/DDBJ databases">
        <title>Skermanella TT6 skin isolate.</title>
        <authorList>
            <person name="Lee K."/>
            <person name="Ganzorig M."/>
        </authorList>
    </citation>
    <scope>NUCLEOTIDE SEQUENCE</scope>
    <source>
        <strain evidence="1">TT6</strain>
    </source>
</reference>